<sequence length="130" mass="13903">MAREACHSLSQINQRHSSQGSSSIATQKHLHLSVLISSRITRAFHSRKPASNSPKDSIHPAIPKSYSTQRETDDETTTGKLFNTMDAGARSLSGAPLDQQPPAAFHPSSTALSLADPIYPNAISSAPKEA</sequence>
<name>A0A0A8YX27_ARUDO</name>
<reference evidence="2" key="1">
    <citation type="submission" date="2014-09" db="EMBL/GenBank/DDBJ databases">
        <authorList>
            <person name="Magalhaes I.L.F."/>
            <person name="Oliveira U."/>
            <person name="Santos F.R."/>
            <person name="Vidigal T.H.D.A."/>
            <person name="Brescovit A.D."/>
            <person name="Santos A.J."/>
        </authorList>
    </citation>
    <scope>NUCLEOTIDE SEQUENCE</scope>
    <source>
        <tissue evidence="2">Shoot tissue taken approximately 20 cm above the soil surface</tissue>
    </source>
</reference>
<accession>A0A0A8YX27</accession>
<organism evidence="2">
    <name type="scientific">Arundo donax</name>
    <name type="common">Giant reed</name>
    <name type="synonym">Donax arundinaceus</name>
    <dbReference type="NCBI Taxonomy" id="35708"/>
    <lineage>
        <taxon>Eukaryota</taxon>
        <taxon>Viridiplantae</taxon>
        <taxon>Streptophyta</taxon>
        <taxon>Embryophyta</taxon>
        <taxon>Tracheophyta</taxon>
        <taxon>Spermatophyta</taxon>
        <taxon>Magnoliopsida</taxon>
        <taxon>Liliopsida</taxon>
        <taxon>Poales</taxon>
        <taxon>Poaceae</taxon>
        <taxon>PACMAD clade</taxon>
        <taxon>Arundinoideae</taxon>
        <taxon>Arundineae</taxon>
        <taxon>Arundo</taxon>
    </lineage>
</organism>
<protein>
    <submittedName>
        <fullName evidence="2">Uncharacterized protein</fullName>
    </submittedName>
</protein>
<evidence type="ECO:0000313" key="2">
    <source>
        <dbReference type="EMBL" id="JAD27157.1"/>
    </source>
</evidence>
<dbReference type="EMBL" id="GBRH01270738">
    <property type="protein sequence ID" value="JAD27157.1"/>
    <property type="molecule type" value="Transcribed_RNA"/>
</dbReference>
<reference evidence="2" key="2">
    <citation type="journal article" date="2015" name="Data Brief">
        <title>Shoot transcriptome of the giant reed, Arundo donax.</title>
        <authorList>
            <person name="Barrero R.A."/>
            <person name="Guerrero F.D."/>
            <person name="Moolhuijzen P."/>
            <person name="Goolsby J.A."/>
            <person name="Tidwell J."/>
            <person name="Bellgard S.E."/>
            <person name="Bellgard M.I."/>
        </authorList>
    </citation>
    <scope>NUCLEOTIDE SEQUENCE</scope>
    <source>
        <tissue evidence="2">Shoot tissue taken approximately 20 cm above the soil surface</tissue>
    </source>
</reference>
<feature type="region of interest" description="Disordered" evidence="1">
    <location>
        <begin position="1"/>
        <end position="25"/>
    </location>
</feature>
<feature type="region of interest" description="Disordered" evidence="1">
    <location>
        <begin position="45"/>
        <end position="109"/>
    </location>
</feature>
<feature type="compositionally biased region" description="Polar residues" evidence="1">
    <location>
        <begin position="8"/>
        <end position="25"/>
    </location>
</feature>
<evidence type="ECO:0000256" key="1">
    <source>
        <dbReference type="SAM" id="MobiDB-lite"/>
    </source>
</evidence>
<proteinExistence type="predicted"/>
<dbReference type="AlphaFoldDB" id="A0A0A8YX27"/>